<keyword evidence="19" id="KW-0675">Receptor</keyword>
<evidence type="ECO:0000256" key="10">
    <source>
        <dbReference type="ARBA" id="ARBA00022816"/>
    </source>
</evidence>
<feature type="compositionally biased region" description="Polar residues" evidence="26">
    <location>
        <begin position="389"/>
        <end position="411"/>
    </location>
</feature>
<evidence type="ECO:0000256" key="14">
    <source>
        <dbReference type="ARBA" id="ARBA00023018"/>
    </source>
</evidence>
<evidence type="ECO:0000256" key="21">
    <source>
        <dbReference type="ARBA" id="ARBA00023187"/>
    </source>
</evidence>
<dbReference type="InterPro" id="IPR006202">
    <property type="entry name" value="Neur_chan_lig-bd"/>
</dbReference>
<feature type="compositionally biased region" description="Basic and acidic residues" evidence="26">
    <location>
        <begin position="78"/>
        <end position="103"/>
    </location>
</feature>
<evidence type="ECO:0000313" key="29">
    <source>
        <dbReference type="EMBL" id="CAF3825229.1"/>
    </source>
</evidence>
<feature type="compositionally biased region" description="Gly residues" evidence="26">
    <location>
        <begin position="283"/>
        <end position="293"/>
    </location>
</feature>
<dbReference type="Pfam" id="PF02932">
    <property type="entry name" value="Neur_chan_memb"/>
    <property type="match status" value="1"/>
</dbReference>
<evidence type="ECO:0000256" key="22">
    <source>
        <dbReference type="ARBA" id="ARBA00023242"/>
    </source>
</evidence>
<dbReference type="InterPro" id="IPR036734">
    <property type="entry name" value="Neur_chan_lig-bd_sf"/>
</dbReference>
<dbReference type="GO" id="GO:0000184">
    <property type="term" value="P:nuclear-transcribed mRNA catabolic process, nonsense-mediated decay"/>
    <property type="evidence" value="ECO:0007669"/>
    <property type="project" value="UniProtKB-KW"/>
</dbReference>
<accession>A0A819CSY2</accession>
<evidence type="ECO:0000256" key="2">
    <source>
        <dbReference type="ARBA" id="ARBA00004496"/>
    </source>
</evidence>
<feature type="compositionally biased region" description="Low complexity" evidence="26">
    <location>
        <begin position="358"/>
        <end position="373"/>
    </location>
</feature>
<dbReference type="EMBL" id="CAJOBD010001702">
    <property type="protein sequence ID" value="CAF3825229.1"/>
    <property type="molecule type" value="Genomic_DNA"/>
</dbReference>
<keyword evidence="8" id="KW-0507">mRNA processing</keyword>
<dbReference type="PRINTS" id="PR00252">
    <property type="entry name" value="NRIONCHANNEL"/>
</dbReference>
<feature type="compositionally biased region" description="Polar residues" evidence="26">
    <location>
        <begin position="38"/>
        <end position="57"/>
    </location>
</feature>
<feature type="compositionally biased region" description="Low complexity" evidence="26">
    <location>
        <begin position="419"/>
        <end position="429"/>
    </location>
</feature>
<dbReference type="Pfam" id="PF02931">
    <property type="entry name" value="Neur_chan_LBD"/>
    <property type="match status" value="1"/>
</dbReference>
<feature type="transmembrane region" description="Helical" evidence="27">
    <location>
        <begin position="879"/>
        <end position="903"/>
    </location>
</feature>
<dbReference type="InterPro" id="IPR036719">
    <property type="entry name" value="Neuro-gated_channel_TM_sf"/>
</dbReference>
<dbReference type="PANTHER" id="PTHR18945">
    <property type="entry name" value="NEUROTRANSMITTER GATED ION CHANNEL"/>
    <property type="match status" value="1"/>
</dbReference>
<feature type="domain" description="Btz" evidence="28">
    <location>
        <begin position="178"/>
        <end position="287"/>
    </location>
</feature>
<evidence type="ECO:0000256" key="8">
    <source>
        <dbReference type="ARBA" id="ARBA00022664"/>
    </source>
</evidence>
<feature type="transmembrane region" description="Helical" evidence="27">
    <location>
        <begin position="852"/>
        <end position="873"/>
    </location>
</feature>
<dbReference type="FunFam" id="2.70.170.10:FF:000016">
    <property type="entry name" value="Nicotinic acetylcholine receptor subunit"/>
    <property type="match status" value="1"/>
</dbReference>
<dbReference type="Proteomes" id="UP000663836">
    <property type="component" value="Unassembled WGS sequence"/>
</dbReference>
<feature type="compositionally biased region" description="Basic and acidic residues" evidence="26">
    <location>
        <begin position="188"/>
        <end position="199"/>
    </location>
</feature>
<keyword evidence="22" id="KW-0539">Nucleus</keyword>
<dbReference type="GO" id="GO:0045211">
    <property type="term" value="C:postsynaptic membrane"/>
    <property type="evidence" value="ECO:0007669"/>
    <property type="project" value="InterPro"/>
</dbReference>
<evidence type="ECO:0000256" key="13">
    <source>
        <dbReference type="ARBA" id="ARBA00022989"/>
    </source>
</evidence>
<feature type="compositionally biased region" description="Polar residues" evidence="26">
    <location>
        <begin position="507"/>
        <end position="518"/>
    </location>
</feature>
<dbReference type="GO" id="GO:0035145">
    <property type="term" value="C:exon-exon junction complex"/>
    <property type="evidence" value="ECO:0007669"/>
    <property type="project" value="InterPro"/>
</dbReference>
<proteinExistence type="inferred from homology"/>
<feature type="compositionally biased region" description="Low complexity" evidence="26">
    <location>
        <begin position="25"/>
        <end position="37"/>
    </location>
</feature>
<dbReference type="InterPro" id="IPR006029">
    <property type="entry name" value="Neurotrans-gated_channel_TM"/>
</dbReference>
<dbReference type="SUPFAM" id="SSF90112">
    <property type="entry name" value="Neurotransmitter-gated ion-channel transmembrane pore"/>
    <property type="match status" value="1"/>
</dbReference>
<keyword evidence="23" id="KW-1071">Ligand-gated ion channel</keyword>
<feature type="compositionally biased region" description="Basic and acidic residues" evidence="26">
    <location>
        <begin position="161"/>
        <end position="170"/>
    </location>
</feature>
<keyword evidence="15" id="KW-0406">Ion transport</keyword>
<sequence>MTESNPVSTVNEDISSTNNAEQQEPTTATPTPPTTVTNDESNQEVTVVPTKDTTNENVIDDNKTEEKEEILESSSDINTKESESQSKEPSSERQFQDAEKATENDAEVYDDNDSEYEDVDDEEEEEGEEIDEKNHTQVLNKSATEEDDERINIKPRRLPKKRDENEHSEGYEDDDNQNVPNTNAKSNRRGEKKSDKNLEPLDDDNDARNPAYIPRKGKFYEHDDRTNDQSEQPKQETTRNRNRPYRDSDAKWQHDLYYDYEDESHSHQSNYRGQRRGGRFSRGSGGGRGSGGDRGGRDDRNQLHLNDYIPPAQRGRGGGYRQQQLYYDEDNDYRRRAPPYVKSRNDHMNNFEFEDYNRSSYNNNRGRGNRNNYVEQQAPPRRQRRDFEQYQTEEQSIPPRRNQQYTNTTEQTVHRERNFTNTQFQQQRNIPKNNNRDDQKRSTGQTYEVNQDDNNNKNRNQRRENNEPPRRQGRNNRNQQQQQQNEPSTTNSNLSAEAPSFERSKRYSNMRSNVSNSGPQQQQQPPPVQQPQIPMQSYQDQRTGYYDQNHWQQAPPPPTTYLPQQQQMIPAQMYHPQQPIPPQPYYVAPPYQQAAQYVPINYPQGSIPPQVRYIGGEHQRRLLKYLLDENNHNPLERPVYNDSHTLTVTMNMALQQIIDFDEKNEILAISGWIVLTWHDYSLQWKPEEFGNIQAIRIPSTRVWIPDILLYNSADLNFEGIMKTNLVVQSNGSIFFVPPAIFKSICPFNIASFPFFFLNPIGINLTTDHSEGQLDAYVQSGEWDLESFIVVRKAVVYECCPTVYPFILFTIRIRRRTLYYVVNVVVPCVLISFMTVLGFLLPPDSGEKLTLQITILLSIVMFSLLIAGIIPASSTALPTIVMYFTTVMCICSMSVFATVMVLVLHHRNAKNHTMPMWIHLYINQYLAWLLCMKRPGHDLSWKGIRHRCSLKNNSIHNHKYSSTPLLENSSKSLLANIMNIDKQTYQKSNNQLLIPIINHVENSSHNHDTNDVLIPYDMNIYRSDLRMIMYELKFLSDYIRKEEEDDDISQDWKFSAMVIDRLCLVLFSIMTTIFSYVTLFSAPNFLKLR</sequence>
<dbReference type="GO" id="GO:0004888">
    <property type="term" value="F:transmembrane signaling receptor activity"/>
    <property type="evidence" value="ECO:0007669"/>
    <property type="project" value="InterPro"/>
</dbReference>
<feature type="compositionally biased region" description="Acidic residues" evidence="26">
    <location>
        <begin position="104"/>
        <end position="131"/>
    </location>
</feature>
<evidence type="ECO:0000259" key="28">
    <source>
        <dbReference type="SMART" id="SM01044"/>
    </source>
</evidence>
<organism evidence="29 30">
    <name type="scientific">Rotaria sordida</name>
    <dbReference type="NCBI Taxonomy" id="392033"/>
    <lineage>
        <taxon>Eukaryota</taxon>
        <taxon>Metazoa</taxon>
        <taxon>Spiralia</taxon>
        <taxon>Gnathifera</taxon>
        <taxon>Rotifera</taxon>
        <taxon>Eurotatoria</taxon>
        <taxon>Bdelloidea</taxon>
        <taxon>Philodinida</taxon>
        <taxon>Philodinidae</taxon>
        <taxon>Rotaria</taxon>
    </lineage>
</organism>
<comment type="similarity">
    <text evidence="3">Belongs to the ligand-gated ion channel (TC 1.A.9) family. Acetylcholine receptor (TC 1.A.9.1) subfamily.</text>
</comment>
<keyword evidence="10" id="KW-0509">mRNA transport</keyword>
<keyword evidence="7" id="KW-0963">Cytoplasm</keyword>
<evidence type="ECO:0000313" key="30">
    <source>
        <dbReference type="Proteomes" id="UP000663836"/>
    </source>
</evidence>
<evidence type="ECO:0000256" key="5">
    <source>
        <dbReference type="ARBA" id="ARBA00022448"/>
    </source>
</evidence>
<keyword evidence="24" id="KW-0407">Ion channel</keyword>
<dbReference type="Pfam" id="PF09405">
    <property type="entry name" value="Btz"/>
    <property type="match status" value="1"/>
</dbReference>
<dbReference type="InterPro" id="IPR038050">
    <property type="entry name" value="Neuro_actylchol_rec"/>
</dbReference>
<keyword evidence="21" id="KW-0508">mRNA splicing</keyword>
<dbReference type="FunFam" id="1.20.58.390:FF:000043">
    <property type="entry name" value="AcetylCholine Receptor"/>
    <property type="match status" value="1"/>
</dbReference>
<dbReference type="GO" id="GO:0003729">
    <property type="term" value="F:mRNA binding"/>
    <property type="evidence" value="ECO:0007669"/>
    <property type="project" value="InterPro"/>
</dbReference>
<dbReference type="Gene3D" id="1.20.58.390">
    <property type="entry name" value="Neurotransmitter-gated ion-channel transmembrane domain"/>
    <property type="match status" value="2"/>
</dbReference>
<comment type="similarity">
    <text evidence="4">Belongs to the CASC3 family.</text>
</comment>
<dbReference type="PRINTS" id="PR00254">
    <property type="entry name" value="NICOTINICR"/>
</dbReference>
<dbReference type="GO" id="GO:0005737">
    <property type="term" value="C:cytoplasm"/>
    <property type="evidence" value="ECO:0007669"/>
    <property type="project" value="UniProtKB-SubCell"/>
</dbReference>
<dbReference type="GO" id="GO:0006417">
    <property type="term" value="P:regulation of translation"/>
    <property type="evidence" value="ECO:0007669"/>
    <property type="project" value="UniProtKB-KW"/>
</dbReference>
<dbReference type="GO" id="GO:0006397">
    <property type="term" value="P:mRNA processing"/>
    <property type="evidence" value="ECO:0007669"/>
    <property type="project" value="UniProtKB-KW"/>
</dbReference>
<reference evidence="29" key="1">
    <citation type="submission" date="2021-02" db="EMBL/GenBank/DDBJ databases">
        <authorList>
            <person name="Nowell W R."/>
        </authorList>
    </citation>
    <scope>NUCLEOTIDE SEQUENCE</scope>
</reference>
<dbReference type="InterPro" id="IPR006201">
    <property type="entry name" value="Neur_channel"/>
</dbReference>
<evidence type="ECO:0000256" key="26">
    <source>
        <dbReference type="SAM" id="MobiDB-lite"/>
    </source>
</evidence>
<evidence type="ECO:0000256" key="18">
    <source>
        <dbReference type="ARBA" id="ARBA00023161"/>
    </source>
</evidence>
<evidence type="ECO:0000256" key="16">
    <source>
        <dbReference type="ARBA" id="ARBA00023136"/>
    </source>
</evidence>
<feature type="compositionally biased region" description="Polar residues" evidence="26">
    <location>
        <begin position="486"/>
        <end position="495"/>
    </location>
</feature>
<evidence type="ECO:0000256" key="23">
    <source>
        <dbReference type="ARBA" id="ARBA00023286"/>
    </source>
</evidence>
<keyword evidence="13 27" id="KW-1133">Transmembrane helix</keyword>
<keyword evidence="6" id="KW-1003">Cell membrane</keyword>
<comment type="caution">
    <text evidence="29">The sequence shown here is derived from an EMBL/GenBank/DDBJ whole genome shotgun (WGS) entry which is preliminary data.</text>
</comment>
<evidence type="ECO:0000256" key="6">
    <source>
        <dbReference type="ARBA" id="ARBA00022475"/>
    </source>
</evidence>
<gene>
    <name evidence="29" type="ORF">JBS370_LOCUS16711</name>
</gene>
<feature type="transmembrane region" description="Helical" evidence="27">
    <location>
        <begin position="817"/>
        <end position="840"/>
    </location>
</feature>
<dbReference type="CDD" id="cd19051">
    <property type="entry name" value="LGIC_TM_cation"/>
    <property type="match status" value="1"/>
</dbReference>
<evidence type="ECO:0000256" key="1">
    <source>
        <dbReference type="ARBA" id="ARBA00004123"/>
    </source>
</evidence>
<dbReference type="GO" id="GO:0008380">
    <property type="term" value="P:RNA splicing"/>
    <property type="evidence" value="ECO:0007669"/>
    <property type="project" value="UniProtKB-KW"/>
</dbReference>
<evidence type="ECO:0000256" key="3">
    <source>
        <dbReference type="ARBA" id="ARBA00009237"/>
    </source>
</evidence>
<dbReference type="CDD" id="cd18997">
    <property type="entry name" value="LGIC_ECD_nAChR"/>
    <property type="match status" value="1"/>
</dbReference>
<dbReference type="GO" id="GO:0051028">
    <property type="term" value="P:mRNA transport"/>
    <property type="evidence" value="ECO:0007669"/>
    <property type="project" value="UniProtKB-KW"/>
</dbReference>
<evidence type="ECO:0000256" key="19">
    <source>
        <dbReference type="ARBA" id="ARBA00023170"/>
    </source>
</evidence>
<feature type="compositionally biased region" description="Low complexity" evidence="26">
    <location>
        <begin position="475"/>
        <end position="485"/>
    </location>
</feature>
<dbReference type="AlphaFoldDB" id="A0A819CSY2"/>
<keyword evidence="18" id="KW-0866">Nonsense-mediated mRNA decay</keyword>
<name>A0A819CSY2_9BILA</name>
<dbReference type="SMART" id="SM01044">
    <property type="entry name" value="Btz"/>
    <property type="match status" value="1"/>
</dbReference>
<keyword evidence="17" id="KW-1015">Disulfide bond</keyword>
<keyword evidence="12" id="KW-0694">RNA-binding</keyword>
<evidence type="ECO:0000256" key="15">
    <source>
        <dbReference type="ARBA" id="ARBA00023065"/>
    </source>
</evidence>
<evidence type="ECO:0000256" key="17">
    <source>
        <dbReference type="ARBA" id="ARBA00023157"/>
    </source>
</evidence>
<feature type="compositionally biased region" description="Basic and acidic residues" evidence="26">
    <location>
        <begin position="461"/>
        <end position="470"/>
    </location>
</feature>
<protein>
    <recommendedName>
        <fullName evidence="28">Btz domain-containing protein</fullName>
    </recommendedName>
</protein>
<dbReference type="GO" id="GO:0022848">
    <property type="term" value="F:acetylcholine-gated monoatomic cation-selective channel activity"/>
    <property type="evidence" value="ECO:0007669"/>
    <property type="project" value="InterPro"/>
</dbReference>
<dbReference type="InterPro" id="IPR002394">
    <property type="entry name" value="Nicotinic_acetylcholine_rcpt"/>
</dbReference>
<evidence type="ECO:0000256" key="27">
    <source>
        <dbReference type="SAM" id="Phobius"/>
    </source>
</evidence>
<evidence type="ECO:0000256" key="20">
    <source>
        <dbReference type="ARBA" id="ARBA00023180"/>
    </source>
</evidence>
<evidence type="ECO:0000256" key="12">
    <source>
        <dbReference type="ARBA" id="ARBA00022884"/>
    </source>
</evidence>
<evidence type="ECO:0000256" key="4">
    <source>
        <dbReference type="ARBA" id="ARBA00009548"/>
    </source>
</evidence>
<keyword evidence="5" id="KW-0813">Transport</keyword>
<dbReference type="InterPro" id="IPR018545">
    <property type="entry name" value="Btz_dom"/>
</dbReference>
<keyword evidence="20" id="KW-0325">Glycoprotein</keyword>
<keyword evidence="14" id="KW-0770">Synapse</keyword>
<feature type="transmembrane region" description="Helical" evidence="27">
    <location>
        <begin position="1061"/>
        <end position="1081"/>
    </location>
</feature>
<dbReference type="SUPFAM" id="SSF63712">
    <property type="entry name" value="Nicotinic receptor ligand binding domain-like"/>
    <property type="match status" value="1"/>
</dbReference>
<evidence type="ECO:0000256" key="11">
    <source>
        <dbReference type="ARBA" id="ARBA00022845"/>
    </source>
</evidence>
<comment type="subcellular location">
    <subcellularLocation>
        <location evidence="2">Cytoplasm</location>
    </subcellularLocation>
    <subcellularLocation>
        <location evidence="1">Nucleus</location>
    </subcellularLocation>
    <subcellularLocation>
        <location evidence="25">Synaptic cell membrane</location>
        <topology evidence="25">Multi-pass membrane protein</topology>
    </subcellularLocation>
</comment>
<feature type="compositionally biased region" description="Basic and acidic residues" evidence="26">
    <location>
        <begin position="218"/>
        <end position="257"/>
    </location>
</feature>
<evidence type="ECO:0000256" key="25">
    <source>
        <dbReference type="ARBA" id="ARBA00034099"/>
    </source>
</evidence>
<evidence type="ECO:0000256" key="24">
    <source>
        <dbReference type="ARBA" id="ARBA00023303"/>
    </source>
</evidence>
<evidence type="ECO:0000256" key="7">
    <source>
        <dbReference type="ARBA" id="ARBA00022490"/>
    </source>
</evidence>
<feature type="compositionally biased region" description="Polar residues" evidence="26">
    <location>
        <begin position="1"/>
        <end position="24"/>
    </location>
</feature>
<feature type="region of interest" description="Disordered" evidence="26">
    <location>
        <begin position="1"/>
        <end position="541"/>
    </location>
</feature>
<evidence type="ECO:0000256" key="9">
    <source>
        <dbReference type="ARBA" id="ARBA00022692"/>
    </source>
</evidence>
<keyword evidence="11" id="KW-0810">Translation regulation</keyword>
<keyword evidence="9 27" id="KW-0812">Transmembrane</keyword>
<keyword evidence="16 27" id="KW-0472">Membrane</keyword>
<dbReference type="Gene3D" id="2.70.170.10">
    <property type="entry name" value="Neurotransmitter-gated ion-channel ligand-binding domain"/>
    <property type="match status" value="1"/>
</dbReference>